<comment type="caution">
    <text evidence="2">The sequence shown here is derived from an EMBL/GenBank/DDBJ whole genome shotgun (WGS) entry which is preliminary data.</text>
</comment>
<reference evidence="2" key="1">
    <citation type="journal article" date="2012" name="Science">
        <title>Fermentation, hydrogen, and sulfur metabolism in multiple uncultivated bacterial phyla.</title>
        <authorList>
            <person name="Wrighton K.C."/>
            <person name="Thomas B.C."/>
            <person name="Sharon I."/>
            <person name="Miller C.S."/>
            <person name="Castelle C.J."/>
            <person name="VerBerkmoes N.C."/>
            <person name="Wilkins M.J."/>
            <person name="Hettich R.L."/>
            <person name="Lipton M.S."/>
            <person name="Williams K.H."/>
            <person name="Long P.E."/>
            <person name="Banfield J.F."/>
        </authorList>
    </citation>
    <scope>NUCLEOTIDE SEQUENCE [LARGE SCALE GENOMIC DNA]</scope>
</reference>
<keyword evidence="1" id="KW-0472">Membrane</keyword>
<sequence length="206" mass="24545">MRKQIMKKYVHVEDIFHVIWHNASVFILLTMRTLLFLLVLYVLFVVLDKYIIWNYIPWIFGLLGIGFFIKYIIDFLNIYLDWLILSKDGITMFMREWLFEYKTDFFEWNKIETVSHNQNSFWDKLFSKGDLIIKLEHGVEYPFENINSPQKQADKILKLKNQAAIIIPEENPNGINDDKMAIIAEALSEVVKEYMDKKGSVGEEEY</sequence>
<proteinExistence type="predicted"/>
<evidence type="ECO:0000256" key="1">
    <source>
        <dbReference type="SAM" id="Phobius"/>
    </source>
</evidence>
<name>K1XKD2_9BACT</name>
<keyword evidence="1" id="KW-0812">Transmembrane</keyword>
<feature type="transmembrane region" description="Helical" evidence="1">
    <location>
        <begin position="50"/>
        <end position="73"/>
    </location>
</feature>
<protein>
    <recommendedName>
        <fullName evidence="3">DUF304 domain-containing protein</fullName>
    </recommendedName>
</protein>
<evidence type="ECO:0008006" key="3">
    <source>
        <dbReference type="Google" id="ProtNLM"/>
    </source>
</evidence>
<dbReference type="EMBL" id="AMFJ01036016">
    <property type="protein sequence ID" value="EKD25641.1"/>
    <property type="molecule type" value="Genomic_DNA"/>
</dbReference>
<gene>
    <name evidence="2" type="ORF">ACD_80C00009G0001</name>
</gene>
<dbReference type="AlphaFoldDB" id="K1XKD2"/>
<keyword evidence="1" id="KW-1133">Transmembrane helix</keyword>
<accession>K1XKD2</accession>
<organism evidence="2">
    <name type="scientific">uncultured bacterium</name>
    <name type="common">gcode 4</name>
    <dbReference type="NCBI Taxonomy" id="1234023"/>
    <lineage>
        <taxon>Bacteria</taxon>
        <taxon>environmental samples</taxon>
    </lineage>
</organism>
<feature type="transmembrane region" description="Helical" evidence="1">
    <location>
        <begin position="20"/>
        <end position="44"/>
    </location>
</feature>
<evidence type="ECO:0000313" key="2">
    <source>
        <dbReference type="EMBL" id="EKD25641.1"/>
    </source>
</evidence>